<name>H0ESN4_GLAL7</name>
<dbReference type="Proteomes" id="UP000005446">
    <property type="component" value="Unassembled WGS sequence"/>
</dbReference>
<dbReference type="GO" id="GO:0004040">
    <property type="term" value="F:amidase activity"/>
    <property type="evidence" value="ECO:0007669"/>
    <property type="project" value="UniProtKB-EC"/>
</dbReference>
<dbReference type="InterPro" id="IPR023631">
    <property type="entry name" value="Amidase_dom"/>
</dbReference>
<keyword evidence="7" id="KW-1185">Reference proteome</keyword>
<dbReference type="OrthoDB" id="6428749at2759"/>
<gene>
    <name evidence="6" type="ORF">M7I_5762</name>
</gene>
<comment type="catalytic activity">
    <reaction evidence="1">
        <text>a monocarboxylic acid amide + H2O = a monocarboxylate + NH4(+)</text>
        <dbReference type="Rhea" id="RHEA:12020"/>
        <dbReference type="ChEBI" id="CHEBI:15377"/>
        <dbReference type="ChEBI" id="CHEBI:28938"/>
        <dbReference type="ChEBI" id="CHEBI:35757"/>
        <dbReference type="ChEBI" id="CHEBI:83628"/>
        <dbReference type="EC" id="3.5.1.4"/>
    </reaction>
</comment>
<dbReference type="AlphaFoldDB" id="H0ESN4"/>
<evidence type="ECO:0000259" key="5">
    <source>
        <dbReference type="Pfam" id="PF01425"/>
    </source>
</evidence>
<evidence type="ECO:0000256" key="1">
    <source>
        <dbReference type="ARBA" id="ARBA00001311"/>
    </source>
</evidence>
<dbReference type="PANTHER" id="PTHR46072">
    <property type="entry name" value="AMIDASE-RELATED-RELATED"/>
    <property type="match status" value="1"/>
</dbReference>
<dbReference type="EMBL" id="AGUE01000150">
    <property type="protein sequence ID" value="EHK98461.1"/>
    <property type="molecule type" value="Genomic_DNA"/>
</dbReference>
<reference evidence="6 7" key="1">
    <citation type="journal article" date="2012" name="Eukaryot. Cell">
        <title>Genome sequence of the fungus Glarea lozoyensis: the first genome sequence of a species from the Helotiaceae family.</title>
        <authorList>
            <person name="Youssar L."/>
            <person name="Gruening B.A."/>
            <person name="Erxleben A."/>
            <person name="Guenther S."/>
            <person name="Huettel W."/>
        </authorList>
    </citation>
    <scope>NUCLEOTIDE SEQUENCE [LARGE SCALE GENOMIC DNA]</scope>
    <source>
        <strain evidence="7">ATCC 74030 / MF5533</strain>
    </source>
</reference>
<dbReference type="InterPro" id="IPR036928">
    <property type="entry name" value="AS_sf"/>
</dbReference>
<dbReference type="PANTHER" id="PTHR46072:SF9">
    <property type="entry name" value="ACETAMIDASE"/>
    <property type="match status" value="1"/>
</dbReference>
<dbReference type="PROSITE" id="PS00571">
    <property type="entry name" value="AMIDASES"/>
    <property type="match status" value="1"/>
</dbReference>
<proteinExistence type="inferred from homology"/>
<evidence type="ECO:0000313" key="7">
    <source>
        <dbReference type="Proteomes" id="UP000005446"/>
    </source>
</evidence>
<evidence type="ECO:0000256" key="3">
    <source>
        <dbReference type="ARBA" id="ARBA00012922"/>
    </source>
</evidence>
<dbReference type="Gene3D" id="3.90.1300.10">
    <property type="entry name" value="Amidase signature (AS) domain"/>
    <property type="match status" value="2"/>
</dbReference>
<dbReference type="Pfam" id="PF01425">
    <property type="entry name" value="Amidase"/>
    <property type="match status" value="1"/>
</dbReference>
<dbReference type="FunCoup" id="H0ESN4">
    <property type="interactions" value="38"/>
</dbReference>
<sequence length="388" mass="42513">MALARAKELDEHLEKTGKVVGPLHGLPISLKDQFRVKGLETSMGYVAWIGKYEEKNSDLVELLLKAGAVFYVKTSVPQSLMVCETINNVIGRTVNPRNKNWSCGGSSGGEGAIVGLRGGVIGVGTDIGGSIRIPSAFNFLYGLRPSHGRFPYGKMANSMEGQETVHSVCGPLTHSIAGIETVVSTMKKAGHTVLPWEPYKHPYAVDLINGIYAGDGGTDVFNTLKESGEPAIPNFGDLIKPDLPKIDMNELWEVHLKKWAYQSEYLEQFRIFEEKHGKELDAIIAPISPTAAIRHNQFKYYGYAAAINLLDFTSVVVPVTFADKNIDKINEGFKALTEIDKTVQAEYDPEAYHGAPIAVQIIGRRLTEERIMAIAEEIGKLLGNEITP</sequence>
<comment type="similarity">
    <text evidence="2">Belongs to the amidase family.</text>
</comment>
<comment type="caution">
    <text evidence="6">The sequence shown here is derived from an EMBL/GenBank/DDBJ whole genome shotgun (WGS) entry which is preliminary data.</text>
</comment>
<dbReference type="EC" id="3.5.1.4" evidence="3"/>
<accession>H0ESN4</accession>
<evidence type="ECO:0000256" key="2">
    <source>
        <dbReference type="ARBA" id="ARBA00009199"/>
    </source>
</evidence>
<dbReference type="SUPFAM" id="SSF75304">
    <property type="entry name" value="Amidase signature (AS) enzymes"/>
    <property type="match status" value="1"/>
</dbReference>
<dbReference type="InParanoid" id="H0ESN4"/>
<keyword evidence="4" id="KW-0378">Hydrolase</keyword>
<evidence type="ECO:0000313" key="6">
    <source>
        <dbReference type="EMBL" id="EHK98461.1"/>
    </source>
</evidence>
<organism evidence="6 7">
    <name type="scientific">Glarea lozoyensis (strain ATCC 74030 / MF5533)</name>
    <dbReference type="NCBI Taxonomy" id="1104152"/>
    <lineage>
        <taxon>Eukaryota</taxon>
        <taxon>Fungi</taxon>
        <taxon>Dikarya</taxon>
        <taxon>Ascomycota</taxon>
        <taxon>Pezizomycotina</taxon>
        <taxon>Leotiomycetes</taxon>
        <taxon>Helotiales</taxon>
        <taxon>Helotiaceae</taxon>
        <taxon>Glarea</taxon>
    </lineage>
</organism>
<dbReference type="HOGENOM" id="CLU_009600_9_1_1"/>
<evidence type="ECO:0000256" key="4">
    <source>
        <dbReference type="ARBA" id="ARBA00022801"/>
    </source>
</evidence>
<protein>
    <recommendedName>
        <fullName evidence="3">amidase</fullName>
        <ecNumber evidence="3">3.5.1.4</ecNumber>
    </recommendedName>
</protein>
<dbReference type="InterPro" id="IPR020556">
    <property type="entry name" value="Amidase_CS"/>
</dbReference>
<feature type="domain" description="Amidase" evidence="5">
    <location>
        <begin position="2"/>
        <end position="179"/>
    </location>
</feature>